<organism evidence="2 3">
    <name type="scientific">Dunaliella salina</name>
    <name type="common">Green alga</name>
    <name type="synonym">Protococcus salinus</name>
    <dbReference type="NCBI Taxonomy" id="3046"/>
    <lineage>
        <taxon>Eukaryota</taxon>
        <taxon>Viridiplantae</taxon>
        <taxon>Chlorophyta</taxon>
        <taxon>core chlorophytes</taxon>
        <taxon>Chlorophyceae</taxon>
        <taxon>CS clade</taxon>
        <taxon>Chlamydomonadales</taxon>
        <taxon>Dunaliellaceae</taxon>
        <taxon>Dunaliella</taxon>
    </lineage>
</organism>
<name>A0ABQ7GXB6_DUNSA</name>
<dbReference type="EMBL" id="MU069550">
    <property type="protein sequence ID" value="KAF5839253.1"/>
    <property type="molecule type" value="Genomic_DNA"/>
</dbReference>
<comment type="caution">
    <text evidence="2">The sequence shown here is derived from an EMBL/GenBank/DDBJ whole genome shotgun (WGS) entry which is preliminary data.</text>
</comment>
<keyword evidence="3" id="KW-1185">Reference proteome</keyword>
<gene>
    <name evidence="2" type="ORF">DUNSADRAFT_1287</name>
</gene>
<proteinExistence type="predicted"/>
<evidence type="ECO:0000256" key="1">
    <source>
        <dbReference type="SAM" id="MobiDB-lite"/>
    </source>
</evidence>
<reference evidence="2" key="1">
    <citation type="submission" date="2017-08" db="EMBL/GenBank/DDBJ databases">
        <authorList>
            <person name="Polle J.E."/>
            <person name="Barry K."/>
            <person name="Cushman J."/>
            <person name="Schmutz J."/>
            <person name="Tran D."/>
            <person name="Hathwaick L.T."/>
            <person name="Yim W.C."/>
            <person name="Jenkins J."/>
            <person name="Mckie-Krisberg Z.M."/>
            <person name="Prochnik S."/>
            <person name="Lindquist E."/>
            <person name="Dockter R.B."/>
            <person name="Adam C."/>
            <person name="Molina H."/>
            <person name="Bunkerborg J."/>
            <person name="Jin E."/>
            <person name="Buchheim M."/>
            <person name="Magnuson J."/>
        </authorList>
    </citation>
    <scope>NUCLEOTIDE SEQUENCE</scope>
    <source>
        <strain evidence="2">CCAP 19/18</strain>
    </source>
</reference>
<feature type="region of interest" description="Disordered" evidence="1">
    <location>
        <begin position="323"/>
        <end position="376"/>
    </location>
</feature>
<accession>A0ABQ7GXB6</accession>
<evidence type="ECO:0000313" key="3">
    <source>
        <dbReference type="Proteomes" id="UP000815325"/>
    </source>
</evidence>
<dbReference type="Proteomes" id="UP000815325">
    <property type="component" value="Unassembled WGS sequence"/>
</dbReference>
<protein>
    <submittedName>
        <fullName evidence="2">Uncharacterized protein</fullName>
    </submittedName>
</protein>
<evidence type="ECO:0000313" key="2">
    <source>
        <dbReference type="EMBL" id="KAF5839253.1"/>
    </source>
</evidence>
<sequence length="734" mass="77811">MPSRSGHRALLRAHNLLCSQLSNPHPLPDVASSASCLGRPCLVIGTRSFSTSPGSPLQLILQRLCAQTSGLAYGPTHGSQGPLLPLFLSNDKPSSLHQLNQGWAGSLQYVRHAHMHLAPRPMLAQDADTVYLDGLLRSSAGPLQPRYFYRYRTVRNGLEVTATPKPPRPSKYVHDNSPTLIPRDFELATLAPTLRALGSLNAVTPGLLDAATRQLLASRQDSTAPAGIALPADAGVHGSALDDGAPGGRSARRGGKPAALAVLRALLGTRQPLSQRMAGQLLLPVAAGDRGHAPRTARTLRLAVGCGMPAAHPVMRLLLQQLSDSMTPPPPPLKSSTSRGGAAAPPPDDADGAPREGGRQQKGTEAGAPRHSGGRDASVIVQGAEGGYTWVPKRAGYQAKRRHLQLAREQYAQQGESLSRQHRHVAQLSPSQAALTACAVLRSGAHGEGTLDILDTLVAQAATPSVSSSKSSLGRFTRSLSRLLPFRASASATQPSKSDQELLAEIRAAKDARAMARLMLALARATQGAQRSEHFEQHKSRLVAALSSSPHLSSTDALRVALGLASWKGPVPSDPSQQAQRQQQQRAELGAWVLRAMEAHAEATVQPGALPSSAGNFQMGGYEEALREEKEKADSAVKADIEKGILRAGSEEARAKQEQLHREALAAVLHRATVEAMVREAERKKMAESKRAAAWVSELSVGHARVLASALGPEAQGSLPQHMLDALQERAGFV</sequence>